<feature type="compositionally biased region" description="Low complexity" evidence="1">
    <location>
        <begin position="9"/>
        <end position="20"/>
    </location>
</feature>
<dbReference type="OrthoDB" id="7464898at2759"/>
<gene>
    <name evidence="2" type="ORF">Dbus_chr2Lg1314</name>
</gene>
<evidence type="ECO:0000313" key="2">
    <source>
        <dbReference type="EMBL" id="ALC39229.1"/>
    </source>
</evidence>
<feature type="compositionally biased region" description="Low complexity" evidence="1">
    <location>
        <begin position="166"/>
        <end position="181"/>
    </location>
</feature>
<accession>A0A0M3QTP2</accession>
<feature type="compositionally biased region" description="Gly residues" evidence="1">
    <location>
        <begin position="182"/>
        <end position="192"/>
    </location>
</feature>
<dbReference type="EMBL" id="CP012523">
    <property type="protein sequence ID" value="ALC39229.1"/>
    <property type="molecule type" value="Genomic_DNA"/>
</dbReference>
<evidence type="ECO:0000256" key="1">
    <source>
        <dbReference type="SAM" id="MobiDB-lite"/>
    </source>
</evidence>
<feature type="region of interest" description="Disordered" evidence="1">
    <location>
        <begin position="159"/>
        <end position="192"/>
    </location>
</feature>
<sequence length="221" mass="23951">MCRQLITSAQLQLQPQTAPADRAKRESQSAAPTLSQPEEIFAAPPNDAPHDGNYDEYPMIVPKRAALLLDRLMVALHHALENERPGPSRIRDFYADKDLLQLKHSLRQLPPAESGANLQGDSYDMYREPDEMMDYDFQNVNQINRATGETLMAKSFQRRGGDHHASTALTAPGSATATGAVAGPGSGGGGGGRRVHHIGGSGGGNGGRMYWRCYFNAVSCF</sequence>
<proteinExistence type="predicted"/>
<organism evidence="2 3">
    <name type="scientific">Drosophila busckii</name>
    <name type="common">Fruit fly</name>
    <dbReference type="NCBI Taxonomy" id="30019"/>
    <lineage>
        <taxon>Eukaryota</taxon>
        <taxon>Metazoa</taxon>
        <taxon>Ecdysozoa</taxon>
        <taxon>Arthropoda</taxon>
        <taxon>Hexapoda</taxon>
        <taxon>Insecta</taxon>
        <taxon>Pterygota</taxon>
        <taxon>Neoptera</taxon>
        <taxon>Endopterygota</taxon>
        <taxon>Diptera</taxon>
        <taxon>Brachycera</taxon>
        <taxon>Muscomorpha</taxon>
        <taxon>Ephydroidea</taxon>
        <taxon>Drosophilidae</taxon>
        <taxon>Drosophila</taxon>
    </lineage>
</organism>
<dbReference type="Proteomes" id="UP000494163">
    <property type="component" value="Chromosome 2L"/>
</dbReference>
<evidence type="ECO:0000313" key="3">
    <source>
        <dbReference type="Proteomes" id="UP000494163"/>
    </source>
</evidence>
<name>A0A0M3QTP2_DROBS</name>
<reference evidence="2 3" key="1">
    <citation type="submission" date="2015-08" db="EMBL/GenBank/DDBJ databases">
        <title>Ancestral chromatin configuration constrains chromatin evolution on differentiating sex chromosomes in Drosophila.</title>
        <authorList>
            <person name="Zhou Q."/>
            <person name="Bachtrog D."/>
        </authorList>
    </citation>
    <scope>NUCLEOTIDE SEQUENCE [LARGE SCALE GENOMIC DNA]</scope>
    <source>
        <tissue evidence="2">Whole larvae</tissue>
    </source>
</reference>
<dbReference type="AlphaFoldDB" id="A0A0M3QTP2"/>
<protein>
    <submittedName>
        <fullName evidence="2">Ast-CC</fullName>
    </submittedName>
</protein>
<feature type="region of interest" description="Disordered" evidence="1">
    <location>
        <begin position="7"/>
        <end position="50"/>
    </location>
</feature>
<dbReference type="OMA" id="PHQVRED"/>
<keyword evidence="3" id="KW-1185">Reference proteome</keyword>